<organism evidence="12">
    <name type="scientific">hydrothermal vent metagenome</name>
    <dbReference type="NCBI Taxonomy" id="652676"/>
    <lineage>
        <taxon>unclassified sequences</taxon>
        <taxon>metagenomes</taxon>
        <taxon>ecological metagenomes</taxon>
    </lineage>
</organism>
<keyword evidence="7 12" id="KW-0456">Lyase</keyword>
<name>A0A3B0TR15_9ZZZZ</name>
<dbReference type="Gene3D" id="1.10.40.30">
    <property type="entry name" value="Fumarase/aspartase (C-terminal domain)"/>
    <property type="match status" value="1"/>
</dbReference>
<evidence type="ECO:0000256" key="3">
    <source>
        <dbReference type="ARBA" id="ARBA00008273"/>
    </source>
</evidence>
<comment type="pathway">
    <text evidence="2">Purine metabolism; AMP biosynthesis via de novo pathway; AMP from IMP: step 2/2.</text>
</comment>
<dbReference type="GO" id="GO:0005829">
    <property type="term" value="C:cytosol"/>
    <property type="evidence" value="ECO:0007669"/>
    <property type="project" value="TreeGrafter"/>
</dbReference>
<dbReference type="InterPro" id="IPR024083">
    <property type="entry name" value="Fumarase/histidase_N"/>
</dbReference>
<dbReference type="GO" id="GO:0004018">
    <property type="term" value="F:N6-(1,2-dicarboxyethyl)AMP AMP-lyase (fumarate-forming) activity"/>
    <property type="evidence" value="ECO:0007669"/>
    <property type="project" value="InterPro"/>
</dbReference>
<dbReference type="SUPFAM" id="SSF48557">
    <property type="entry name" value="L-aspartase-like"/>
    <property type="match status" value="1"/>
</dbReference>
<evidence type="ECO:0000256" key="10">
    <source>
        <dbReference type="ARBA" id="ARBA00049115"/>
    </source>
</evidence>
<evidence type="ECO:0000256" key="9">
    <source>
        <dbReference type="ARBA" id="ARBA00030717"/>
    </source>
</evidence>
<dbReference type="GO" id="GO:0070626">
    <property type="term" value="F:(S)-2-(5-amino-1-(5-phospho-D-ribosyl)imidazole-4-carboxamido) succinate lyase (fumarate-forming) activity"/>
    <property type="evidence" value="ECO:0007669"/>
    <property type="project" value="TreeGrafter"/>
</dbReference>
<evidence type="ECO:0000256" key="4">
    <source>
        <dbReference type="ARBA" id="ARBA00012339"/>
    </source>
</evidence>
<comment type="pathway">
    <text evidence="1">Purine metabolism; IMP biosynthesis via de novo pathway; 5-amino-1-(5-phospho-D-ribosyl)imidazole-4-carboxamide from 5-amino-1-(5-phospho-D-ribosyl)imidazole-4-carboxylate: step 2/2.</text>
</comment>
<evidence type="ECO:0000256" key="5">
    <source>
        <dbReference type="ARBA" id="ARBA00017058"/>
    </source>
</evidence>
<dbReference type="CDD" id="cd01360">
    <property type="entry name" value="Adenylsuccinate_lyase_1"/>
    <property type="match status" value="1"/>
</dbReference>
<dbReference type="Gene3D" id="1.20.200.10">
    <property type="entry name" value="Fumarase/aspartase (Central domain)"/>
    <property type="match status" value="1"/>
</dbReference>
<dbReference type="GO" id="GO:0006189">
    <property type="term" value="P:'de novo' IMP biosynthetic process"/>
    <property type="evidence" value="ECO:0007669"/>
    <property type="project" value="UniProtKB-UniPathway"/>
</dbReference>
<dbReference type="EMBL" id="UOEN01000231">
    <property type="protein sequence ID" value="VAW14659.1"/>
    <property type="molecule type" value="Genomic_DNA"/>
</dbReference>
<evidence type="ECO:0000256" key="6">
    <source>
        <dbReference type="ARBA" id="ARBA00022755"/>
    </source>
</evidence>
<keyword evidence="6" id="KW-0658">Purine biosynthesis</keyword>
<dbReference type="Pfam" id="PF10397">
    <property type="entry name" value="ADSL_C"/>
    <property type="match status" value="1"/>
</dbReference>
<evidence type="ECO:0000256" key="2">
    <source>
        <dbReference type="ARBA" id="ARBA00004734"/>
    </source>
</evidence>
<dbReference type="PANTHER" id="PTHR43172:SF1">
    <property type="entry name" value="ADENYLOSUCCINATE LYASE"/>
    <property type="match status" value="1"/>
</dbReference>
<dbReference type="UniPathway" id="UPA00075">
    <property type="reaction ID" value="UER00336"/>
</dbReference>
<comment type="catalytic activity">
    <reaction evidence="8">
        <text>(2S)-2-[5-amino-1-(5-phospho-beta-D-ribosyl)imidazole-4-carboxamido]succinate = 5-amino-1-(5-phospho-beta-D-ribosyl)imidazole-4-carboxamide + fumarate</text>
        <dbReference type="Rhea" id="RHEA:23920"/>
        <dbReference type="ChEBI" id="CHEBI:29806"/>
        <dbReference type="ChEBI" id="CHEBI:58443"/>
        <dbReference type="ChEBI" id="CHEBI:58475"/>
        <dbReference type="EC" id="4.3.2.2"/>
    </reaction>
    <physiologicalReaction direction="left-to-right" evidence="8">
        <dbReference type="Rhea" id="RHEA:23921"/>
    </physiologicalReaction>
</comment>
<accession>A0A3B0TR15</accession>
<dbReference type="NCBIfam" id="TIGR00928">
    <property type="entry name" value="purB"/>
    <property type="match status" value="1"/>
</dbReference>
<dbReference type="PRINTS" id="PR00149">
    <property type="entry name" value="FUMRATELYASE"/>
</dbReference>
<sequence>MIDRYTLSKMGNIWSENHKFEIMLKIEVLACEAMCKLGQIPKKSLEKIKKNAKFDLEEVKKLEEKTKHDVVAFINNVGQNIGPEARYLHMGLTSSDLLDTALSVQCVEASDILLNDIKKFLQVLKQKAKKYKDTPCIARTHGVHAEPTTFGLKLAVWYDEMKRNQIRLEQAKEIMAYGKLSGSVGTYANIDPYVEEFVCEKLGLKATNIATQIISRDNHCQFVTTLALIGSTLNKIATEIRLLQKTEVLEVEEPFFKGQIGSSAMPHKRNPVTCERVSGLSRLLRSNVQAAFENISLWHERDISHSSVERVILPDSATVLNYMFHKLIPVIDGLLVYPKNMIESLSKTKGLIYSQRVLLELMKKGLTREAAYDIIQRCAMQVWQETSDFKEILNRDRKVRKYLKPSQIDACFDIKYYTRHADPIFKRVGLK</sequence>
<evidence type="ECO:0000313" key="12">
    <source>
        <dbReference type="EMBL" id="VAW14659.1"/>
    </source>
</evidence>
<dbReference type="FunFam" id="1.10.40.30:FF:000007">
    <property type="entry name" value="Adenylosuccinate lyase"/>
    <property type="match status" value="1"/>
</dbReference>
<dbReference type="PANTHER" id="PTHR43172">
    <property type="entry name" value="ADENYLOSUCCINATE LYASE"/>
    <property type="match status" value="1"/>
</dbReference>
<dbReference type="EC" id="4.3.2.2" evidence="4"/>
<dbReference type="Gene3D" id="1.10.275.10">
    <property type="entry name" value="Fumarase/aspartase (N-terminal domain)"/>
    <property type="match status" value="1"/>
</dbReference>
<evidence type="ECO:0000256" key="1">
    <source>
        <dbReference type="ARBA" id="ARBA00004706"/>
    </source>
</evidence>
<dbReference type="InterPro" id="IPR000362">
    <property type="entry name" value="Fumarate_lyase_fam"/>
</dbReference>
<gene>
    <name evidence="12" type="ORF">MNBD_BACTEROID05-1095</name>
</gene>
<dbReference type="PROSITE" id="PS00163">
    <property type="entry name" value="FUMARATE_LYASES"/>
    <property type="match status" value="1"/>
</dbReference>
<feature type="domain" description="Adenylosuccinate lyase C-terminal" evidence="11">
    <location>
        <begin position="349"/>
        <end position="429"/>
    </location>
</feature>
<dbReference type="InterPro" id="IPR020557">
    <property type="entry name" value="Fumarate_lyase_CS"/>
</dbReference>
<comment type="similarity">
    <text evidence="3">Belongs to the lyase 1 family. Adenylosuccinate lyase subfamily.</text>
</comment>
<dbReference type="FunFam" id="1.20.200.10:FF:000008">
    <property type="entry name" value="Adenylosuccinate lyase"/>
    <property type="match status" value="1"/>
</dbReference>
<dbReference type="UniPathway" id="UPA00074">
    <property type="reaction ID" value="UER00132"/>
</dbReference>
<dbReference type="InterPro" id="IPR004769">
    <property type="entry name" value="Pur_lyase"/>
</dbReference>
<reference evidence="12" key="1">
    <citation type="submission" date="2018-06" db="EMBL/GenBank/DDBJ databases">
        <authorList>
            <person name="Zhirakovskaya E."/>
        </authorList>
    </citation>
    <scope>NUCLEOTIDE SEQUENCE</scope>
</reference>
<dbReference type="AlphaFoldDB" id="A0A3B0TR15"/>
<evidence type="ECO:0000256" key="7">
    <source>
        <dbReference type="ARBA" id="ARBA00023239"/>
    </source>
</evidence>
<protein>
    <recommendedName>
        <fullName evidence="5">Adenylosuccinate lyase</fullName>
        <ecNumber evidence="4">4.3.2.2</ecNumber>
    </recommendedName>
    <alternativeName>
        <fullName evidence="9">Adenylosuccinase</fullName>
    </alternativeName>
</protein>
<dbReference type="GO" id="GO:0044208">
    <property type="term" value="P:'de novo' AMP biosynthetic process"/>
    <property type="evidence" value="ECO:0007669"/>
    <property type="project" value="UniProtKB-UniPathway"/>
</dbReference>
<proteinExistence type="inferred from homology"/>
<evidence type="ECO:0000259" key="11">
    <source>
        <dbReference type="SMART" id="SM00998"/>
    </source>
</evidence>
<evidence type="ECO:0000256" key="8">
    <source>
        <dbReference type="ARBA" id="ARBA00024477"/>
    </source>
</evidence>
<dbReference type="PRINTS" id="PR00145">
    <property type="entry name" value="ARGSUCLYASE"/>
</dbReference>
<dbReference type="SMART" id="SM00998">
    <property type="entry name" value="ADSL_C"/>
    <property type="match status" value="1"/>
</dbReference>
<dbReference type="InterPro" id="IPR022761">
    <property type="entry name" value="Fumarate_lyase_N"/>
</dbReference>
<comment type="catalytic activity">
    <reaction evidence="10">
        <text>N(6)-(1,2-dicarboxyethyl)-AMP = fumarate + AMP</text>
        <dbReference type="Rhea" id="RHEA:16853"/>
        <dbReference type="ChEBI" id="CHEBI:29806"/>
        <dbReference type="ChEBI" id="CHEBI:57567"/>
        <dbReference type="ChEBI" id="CHEBI:456215"/>
        <dbReference type="EC" id="4.3.2.2"/>
    </reaction>
    <physiologicalReaction direction="left-to-right" evidence="10">
        <dbReference type="Rhea" id="RHEA:16854"/>
    </physiologicalReaction>
</comment>
<dbReference type="InterPro" id="IPR019468">
    <property type="entry name" value="AdenyloSucc_lyase_C"/>
</dbReference>
<dbReference type="Pfam" id="PF00206">
    <property type="entry name" value="Lyase_1"/>
    <property type="match status" value="1"/>
</dbReference>
<dbReference type="InterPro" id="IPR008948">
    <property type="entry name" value="L-Aspartase-like"/>
</dbReference>